<evidence type="ECO:0000256" key="1">
    <source>
        <dbReference type="SAM" id="MobiDB-lite"/>
    </source>
</evidence>
<proteinExistence type="predicted"/>
<dbReference type="Gene3D" id="1.10.1220.10">
    <property type="entry name" value="Met repressor-like"/>
    <property type="match status" value="1"/>
</dbReference>
<organism evidence="2 3">
    <name type="scientific">Marinobacter adhaerens</name>
    <dbReference type="NCBI Taxonomy" id="1033846"/>
    <lineage>
        <taxon>Bacteria</taxon>
        <taxon>Pseudomonadati</taxon>
        <taxon>Pseudomonadota</taxon>
        <taxon>Gammaproteobacteria</taxon>
        <taxon>Pseudomonadales</taxon>
        <taxon>Marinobacteraceae</taxon>
        <taxon>Marinobacter</taxon>
    </lineage>
</organism>
<comment type="caution">
    <text evidence="2">The sequence shown here is derived from an EMBL/GenBank/DDBJ whole genome shotgun (WGS) entry which is preliminary data.</text>
</comment>
<feature type="region of interest" description="Disordered" evidence="1">
    <location>
        <begin position="1"/>
        <end position="27"/>
    </location>
</feature>
<dbReference type="AlphaFoldDB" id="A0A851HTG5"/>
<keyword evidence="3" id="KW-1185">Reference proteome</keyword>
<feature type="compositionally biased region" description="Polar residues" evidence="1">
    <location>
        <begin position="14"/>
        <end position="25"/>
    </location>
</feature>
<gene>
    <name evidence="2" type="ORF">HLV39_15760</name>
</gene>
<dbReference type="Proteomes" id="UP000536442">
    <property type="component" value="Unassembled WGS sequence"/>
</dbReference>
<evidence type="ECO:0000313" key="3">
    <source>
        <dbReference type="Proteomes" id="UP000536442"/>
    </source>
</evidence>
<sequence length="76" mass="8604">MAKSLDLDLGKPAQKSQTAGRSSLNTRKREAGSLVDLNFKVTPEFKREFKLWAASHDLKQKEVLEEAFRALKRSSL</sequence>
<reference evidence="2 3" key="1">
    <citation type="submission" date="2020-03" db="EMBL/GenBank/DDBJ databases">
        <title>Metagenomic, metatranscriptomic, and metabolomic analyses revealed the key microbes and metabolic features during the fermentation of ganjang, Korean traditional soy sauce.</title>
        <authorList>
            <person name="Chun B.H."/>
            <person name="Jeon C.O."/>
        </authorList>
    </citation>
    <scope>NUCLEOTIDE SEQUENCE [LARGE SCALE GENOMIC DNA]</scope>
    <source>
        <strain evidence="2 3">KG14</strain>
    </source>
</reference>
<protein>
    <submittedName>
        <fullName evidence="2">Uncharacterized protein</fullName>
    </submittedName>
</protein>
<dbReference type="EMBL" id="JABEVQ010000012">
    <property type="protein sequence ID" value="NWN92949.1"/>
    <property type="molecule type" value="Genomic_DNA"/>
</dbReference>
<dbReference type="InterPro" id="IPR013321">
    <property type="entry name" value="Arc_rbn_hlx_hlx"/>
</dbReference>
<dbReference type="SUPFAM" id="SSF47598">
    <property type="entry name" value="Ribbon-helix-helix"/>
    <property type="match status" value="1"/>
</dbReference>
<dbReference type="GO" id="GO:0006355">
    <property type="term" value="P:regulation of DNA-templated transcription"/>
    <property type="evidence" value="ECO:0007669"/>
    <property type="project" value="InterPro"/>
</dbReference>
<name>A0A851HTG5_9GAMM</name>
<accession>A0A851HTG5</accession>
<dbReference type="InterPro" id="IPR010985">
    <property type="entry name" value="Ribbon_hlx_hlx"/>
</dbReference>
<evidence type="ECO:0000313" key="2">
    <source>
        <dbReference type="EMBL" id="NWN92949.1"/>
    </source>
</evidence>